<dbReference type="EMBL" id="CP130612">
    <property type="protein sequence ID" value="WKW12466.1"/>
    <property type="molecule type" value="Genomic_DNA"/>
</dbReference>
<evidence type="ECO:0000313" key="2">
    <source>
        <dbReference type="EMBL" id="WKW15373.1"/>
    </source>
</evidence>
<reference evidence="2" key="1">
    <citation type="submission" date="2023-07" db="EMBL/GenBank/DDBJ databases">
        <authorList>
            <person name="Haufschild T."/>
            <person name="Kallscheuer N."/>
            <person name="Hammer J."/>
            <person name="Kohn T."/>
            <person name="Kabuu M."/>
            <person name="Jogler M."/>
            <person name="Wohfarth N."/>
            <person name="Heuer A."/>
            <person name="Rohde M."/>
            <person name="van Teeseling M.C.F."/>
            <person name="Jogler C."/>
        </authorList>
    </citation>
    <scope>NUCLEOTIDE SEQUENCE</scope>
    <source>
        <strain evidence="1">Strain 138</strain>
        <strain evidence="2">Strain 318</strain>
    </source>
</reference>
<sequence length="383" mass="43321">MPTIVYLVHGMGCGSADGSAPKPGSEWHVPVKAAVEMICDRFGLAKREWLEPKTTTLPKQRGHDALWFVPVSYHRVFDDFRAKSTDRQALLDSLKIPNLQFFDPSNPKKNEFLWKNCLDVLLWWSDLVETRPWVTAEILESMRSVDALSDRLPKSTRVRRIVIAHSLGTAASTYALRKVGSTPEYRAARRVERFVTLANVAPFLLDESTDVYAAPMIAEDDDTLLQGMVNARHEWDPIPWLMPWRHWRVENAGEWRPRWEQAVQSGQLLQPVTRGIVAPPGSTPSAFDVHAFSNYLLARETAPLLAAMFRGGAYSSSELAKIDWDGAWNTQAVQFRCAGDPLWDEHLREAVEQYADESDSRQTQLVARLLRAAEILVAQAEKC</sequence>
<proteinExistence type="predicted"/>
<accession>A0AA49JUY0</accession>
<keyword evidence="3" id="KW-1185">Reference proteome</keyword>
<dbReference type="SUPFAM" id="SSF53474">
    <property type="entry name" value="alpha/beta-Hydrolases"/>
    <property type="match status" value="1"/>
</dbReference>
<dbReference type="EMBL" id="CP130613">
    <property type="protein sequence ID" value="WKW15373.1"/>
    <property type="molecule type" value="Genomic_DNA"/>
</dbReference>
<dbReference type="InterPro" id="IPR029058">
    <property type="entry name" value="AB_hydrolase_fold"/>
</dbReference>
<dbReference type="KEGG" id="pspc:Strain318_001758"/>
<gene>
    <name evidence="1" type="ORF">Strain138_001759</name>
    <name evidence="2" type="ORF">Strain318_001758</name>
</gene>
<evidence type="ECO:0008006" key="4">
    <source>
        <dbReference type="Google" id="ProtNLM"/>
    </source>
</evidence>
<protein>
    <recommendedName>
        <fullName evidence="4">Alpha/beta hydrolase</fullName>
    </recommendedName>
</protein>
<dbReference type="AlphaFoldDB" id="A0AA49Q763"/>
<accession>A0AA49Q763</accession>
<organism evidence="2 3">
    <name type="scientific">Pseudogemmatithrix spongiicola</name>
    <dbReference type="NCBI Taxonomy" id="3062599"/>
    <lineage>
        <taxon>Bacteria</taxon>
        <taxon>Pseudomonadati</taxon>
        <taxon>Gemmatimonadota</taxon>
        <taxon>Gemmatimonadia</taxon>
        <taxon>Gemmatimonadales</taxon>
        <taxon>Gemmatimonadaceae</taxon>
        <taxon>Pseudogemmatithrix</taxon>
    </lineage>
</organism>
<evidence type="ECO:0000313" key="1">
    <source>
        <dbReference type="EMBL" id="WKW12466.1"/>
    </source>
</evidence>
<name>A0AA49Q763_9BACT</name>
<dbReference type="Proteomes" id="UP001229955">
    <property type="component" value="Chromosome"/>
</dbReference>
<dbReference type="RefSeq" id="WP_367885344.1">
    <property type="nucleotide sequence ID" value="NZ_CP130612.1"/>
</dbReference>
<evidence type="ECO:0000313" key="3">
    <source>
        <dbReference type="Proteomes" id="UP001229955"/>
    </source>
</evidence>